<evidence type="ECO:0000313" key="2">
    <source>
        <dbReference type="EMBL" id="GES74684.1"/>
    </source>
</evidence>
<dbReference type="AlphaFoldDB" id="A0A8H3KVQ7"/>
<dbReference type="Proteomes" id="UP000615446">
    <property type="component" value="Unassembled WGS sequence"/>
</dbReference>
<feature type="compositionally biased region" description="Acidic residues" evidence="1">
    <location>
        <begin position="165"/>
        <end position="178"/>
    </location>
</feature>
<feature type="region of interest" description="Disordered" evidence="1">
    <location>
        <begin position="159"/>
        <end position="178"/>
    </location>
</feature>
<gene>
    <name evidence="2" type="ORF">RCL2_000215400</name>
</gene>
<protein>
    <submittedName>
        <fullName evidence="2">Uncharacterized protein</fullName>
    </submittedName>
</protein>
<name>A0A8H3KVQ7_9GLOM</name>
<dbReference type="OrthoDB" id="2303863at2759"/>
<accession>A0A8H3KVQ7</accession>
<evidence type="ECO:0000313" key="3">
    <source>
        <dbReference type="Proteomes" id="UP000615446"/>
    </source>
</evidence>
<dbReference type="EMBL" id="BLAL01000012">
    <property type="protein sequence ID" value="GES74684.1"/>
    <property type="molecule type" value="Genomic_DNA"/>
</dbReference>
<sequence>MAPFTCPYIKRDGTVCGNKCWLPEGCYRHWKLYEKNLKKKPCLFSGCEFPTDAGSGYCHDHSASIHSHNYRMRQKAKAEALQLAKTSELLDETLQPRIPEAPISESDDSSASIHEHLFPTSSQLSADSSGRNLTDSIWVEVLGDMIIIRGSVPEAPRIYEAPVSESDDEDRGLDLFGD</sequence>
<comment type="caution">
    <text evidence="2">The sequence shown here is derived from an EMBL/GenBank/DDBJ whole genome shotgun (WGS) entry which is preliminary data.</text>
</comment>
<organism evidence="2 3">
    <name type="scientific">Rhizophagus clarus</name>
    <dbReference type="NCBI Taxonomy" id="94130"/>
    <lineage>
        <taxon>Eukaryota</taxon>
        <taxon>Fungi</taxon>
        <taxon>Fungi incertae sedis</taxon>
        <taxon>Mucoromycota</taxon>
        <taxon>Glomeromycotina</taxon>
        <taxon>Glomeromycetes</taxon>
        <taxon>Glomerales</taxon>
        <taxon>Glomeraceae</taxon>
        <taxon>Rhizophagus</taxon>
    </lineage>
</organism>
<reference evidence="2" key="1">
    <citation type="submission" date="2019-10" db="EMBL/GenBank/DDBJ databases">
        <title>Conservation and host-specific expression of non-tandemly repeated heterogenous ribosome RNA gene in arbuscular mycorrhizal fungi.</title>
        <authorList>
            <person name="Maeda T."/>
            <person name="Kobayashi Y."/>
            <person name="Nakagawa T."/>
            <person name="Ezawa T."/>
            <person name="Yamaguchi K."/>
            <person name="Bino T."/>
            <person name="Nishimoto Y."/>
            <person name="Shigenobu S."/>
            <person name="Kawaguchi M."/>
        </authorList>
    </citation>
    <scope>NUCLEOTIDE SEQUENCE</scope>
    <source>
        <strain evidence="2">HR1</strain>
    </source>
</reference>
<evidence type="ECO:0000256" key="1">
    <source>
        <dbReference type="SAM" id="MobiDB-lite"/>
    </source>
</evidence>
<proteinExistence type="predicted"/>